<evidence type="ECO:0008006" key="3">
    <source>
        <dbReference type="Google" id="ProtNLM"/>
    </source>
</evidence>
<protein>
    <recommendedName>
        <fullName evidence="3">DoxX family protein</fullName>
    </recommendedName>
</protein>
<feature type="transmembrane region" description="Helical" evidence="1">
    <location>
        <begin position="12"/>
        <end position="28"/>
    </location>
</feature>
<sequence>MTHLDRSRTLRLIAWACAAWIAWELLYYEQFKLTGNVGSIDGVFQPLANWFGIPAHEKPIRLGVAAIEIAASVLVLIPALRLWGALMALGLMGGAIFFHTVGPIGIDPYGDGGGLFKEACFTFAVAGLLTWLHRDELAGWLHRFGPRLRLA</sequence>
<name>A0A6J4JWA6_9PROT</name>
<dbReference type="EMBL" id="CADCTD010000187">
    <property type="protein sequence ID" value="CAA9288942.1"/>
    <property type="molecule type" value="Genomic_DNA"/>
</dbReference>
<keyword evidence="1" id="KW-0472">Membrane</keyword>
<accession>A0A6J4JWA6</accession>
<keyword evidence="1" id="KW-0812">Transmembrane</keyword>
<dbReference type="AlphaFoldDB" id="A0A6J4JWA6"/>
<feature type="transmembrane region" description="Helical" evidence="1">
    <location>
        <begin position="60"/>
        <end position="77"/>
    </location>
</feature>
<keyword evidence="1" id="KW-1133">Transmembrane helix</keyword>
<evidence type="ECO:0000256" key="1">
    <source>
        <dbReference type="SAM" id="Phobius"/>
    </source>
</evidence>
<organism evidence="2">
    <name type="scientific">uncultured Craurococcus sp</name>
    <dbReference type="NCBI Taxonomy" id="1135998"/>
    <lineage>
        <taxon>Bacteria</taxon>
        <taxon>Pseudomonadati</taxon>
        <taxon>Pseudomonadota</taxon>
        <taxon>Alphaproteobacteria</taxon>
        <taxon>Acetobacterales</taxon>
        <taxon>Acetobacteraceae</taxon>
        <taxon>Craurococcus</taxon>
        <taxon>environmental samples</taxon>
    </lineage>
</organism>
<feature type="transmembrane region" description="Helical" evidence="1">
    <location>
        <begin position="82"/>
        <end position="102"/>
    </location>
</feature>
<evidence type="ECO:0000313" key="2">
    <source>
        <dbReference type="EMBL" id="CAA9288942.1"/>
    </source>
</evidence>
<gene>
    <name evidence="2" type="ORF">AVDCRST_MAG27-4531</name>
</gene>
<proteinExistence type="predicted"/>
<reference evidence="2" key="1">
    <citation type="submission" date="2020-02" db="EMBL/GenBank/DDBJ databases">
        <authorList>
            <person name="Meier V. D."/>
        </authorList>
    </citation>
    <scope>NUCLEOTIDE SEQUENCE</scope>
    <source>
        <strain evidence="2">AVDCRST_MAG27</strain>
    </source>
</reference>